<accession>A7N316</accession>
<dbReference type="Proteomes" id="UP000008152">
    <property type="component" value="Chromosome II"/>
</dbReference>
<dbReference type="AlphaFoldDB" id="A7N316"/>
<evidence type="ECO:0000313" key="2">
    <source>
        <dbReference type="Proteomes" id="UP000008152"/>
    </source>
</evidence>
<dbReference type="KEGG" id="vha:VIBHAR_04890"/>
<evidence type="ECO:0000313" key="1">
    <source>
        <dbReference type="EMBL" id="ABU72798.1"/>
    </source>
</evidence>
<sequence length="36" mass="4259">MSHSISFVKVTHTTVLYHHFTNLANIQRARKTYAER</sequence>
<protein>
    <submittedName>
        <fullName evidence="1">Uncharacterized protein</fullName>
    </submittedName>
</protein>
<name>A7N316_VIBC1</name>
<proteinExistence type="predicted"/>
<gene>
    <name evidence="1" type="ordered locus">VIBHAR_04890</name>
</gene>
<organism evidence="1 2">
    <name type="scientific">Vibrio campbellii (strain ATCC BAA-1116)</name>
    <dbReference type="NCBI Taxonomy" id="2902295"/>
    <lineage>
        <taxon>Bacteria</taxon>
        <taxon>Pseudomonadati</taxon>
        <taxon>Pseudomonadota</taxon>
        <taxon>Gammaproteobacteria</taxon>
        <taxon>Vibrionales</taxon>
        <taxon>Vibrionaceae</taxon>
        <taxon>Vibrio</taxon>
    </lineage>
</organism>
<dbReference type="EMBL" id="CP000790">
    <property type="protein sequence ID" value="ABU72798.1"/>
    <property type="molecule type" value="Genomic_DNA"/>
</dbReference>
<reference evidence="1 2" key="1">
    <citation type="submission" date="2007-08" db="EMBL/GenBank/DDBJ databases">
        <authorList>
            <consortium name="The Vibrio harveyi Genome Sequencing Project"/>
            <person name="Bassler B."/>
            <person name="Clifton S.W."/>
            <person name="Fulton L."/>
            <person name="Delehaunty K."/>
            <person name="Fronick C."/>
            <person name="Harrison M."/>
            <person name="Markivic C."/>
            <person name="Fulton R."/>
            <person name="Tin-Wollam A.-M."/>
            <person name="Shah N."/>
            <person name="Pepin K."/>
            <person name="Nash W."/>
            <person name="Thiruvilangam P."/>
            <person name="Bhonagiri V."/>
            <person name="Waters C."/>
            <person name="Tu K.C."/>
            <person name="Irgon J."/>
            <person name="Wilson R.K."/>
        </authorList>
    </citation>
    <scope>NUCLEOTIDE SEQUENCE [LARGE SCALE GENOMIC DNA]</scope>
    <source>
        <strain evidence="2">ATCC BAA-1116 / BB120</strain>
    </source>
</reference>